<gene>
    <name evidence="3" type="ORF">OCU04_002289</name>
</gene>
<protein>
    <submittedName>
        <fullName evidence="3">Uncharacterized protein</fullName>
    </submittedName>
</protein>
<dbReference type="AlphaFoldDB" id="A0A9X0ATA9"/>
<dbReference type="Pfam" id="PF11913">
    <property type="entry name" value="DUF3431"/>
    <property type="match status" value="1"/>
</dbReference>
<organism evidence="3 4">
    <name type="scientific">Sclerotinia nivalis</name>
    <dbReference type="NCBI Taxonomy" id="352851"/>
    <lineage>
        <taxon>Eukaryota</taxon>
        <taxon>Fungi</taxon>
        <taxon>Dikarya</taxon>
        <taxon>Ascomycota</taxon>
        <taxon>Pezizomycotina</taxon>
        <taxon>Leotiomycetes</taxon>
        <taxon>Helotiales</taxon>
        <taxon>Sclerotiniaceae</taxon>
        <taxon>Sclerotinia</taxon>
    </lineage>
</organism>
<proteinExistence type="predicted"/>
<evidence type="ECO:0000256" key="1">
    <source>
        <dbReference type="SAM" id="Coils"/>
    </source>
</evidence>
<keyword evidence="2" id="KW-1133">Transmembrane helix</keyword>
<dbReference type="Proteomes" id="UP001152300">
    <property type="component" value="Unassembled WGS sequence"/>
</dbReference>
<keyword evidence="4" id="KW-1185">Reference proteome</keyword>
<dbReference type="EMBL" id="JAPEIS010000002">
    <property type="protein sequence ID" value="KAJ8068577.1"/>
    <property type="molecule type" value="Genomic_DNA"/>
</dbReference>
<keyword evidence="2" id="KW-0812">Transmembrane</keyword>
<dbReference type="PANTHER" id="PTHR37490:SF2">
    <property type="match status" value="1"/>
</dbReference>
<keyword evidence="2" id="KW-0472">Membrane</keyword>
<sequence>MVNIYIESKMGYKILSEKLGGSLPQYSRLPQQEQDDVKLLPASRNTSHPSNIFQYIRFIVYSLTGIAFITSFLWVGPAALRSYLNAPSPSSSTSSTITNTSSPTISLIIASSTPNRNSTSWAKELKKDNLAIIEYNPPASSPKGLESLIYLKYIYEAYDNLSPISIFVDKWEKTKYTFPLSETDLINRLDLATVQSRGFLPFCFQDASSSGINDSIISLFYQHFPNDQMLDKFMALCGRFAVSRDAIRSVPREQYLHHANLLRRTCATSDAGKEWNVMWKYLFLHGDTTEVAASKSLCQSWGMCFDEGEWENLNGLWNDMEIAREKLELMEQLGKTFDLSEEIQALEHELKELRSVVESTRGINVREIEYQLNF</sequence>
<dbReference type="PANTHER" id="PTHR37490">
    <property type="entry name" value="EXPRESSED PROTEIN"/>
    <property type="match status" value="1"/>
</dbReference>
<dbReference type="OrthoDB" id="426718at2759"/>
<reference evidence="3" key="1">
    <citation type="submission" date="2022-11" db="EMBL/GenBank/DDBJ databases">
        <title>Genome Resource of Sclerotinia nivalis Strain SnTB1, a Plant Pathogen Isolated from American Ginseng.</title>
        <authorList>
            <person name="Fan S."/>
        </authorList>
    </citation>
    <scope>NUCLEOTIDE SEQUENCE</scope>
    <source>
        <strain evidence="3">SnTB1</strain>
    </source>
</reference>
<comment type="caution">
    <text evidence="3">The sequence shown here is derived from an EMBL/GenBank/DDBJ whole genome shotgun (WGS) entry which is preliminary data.</text>
</comment>
<name>A0A9X0ATA9_9HELO</name>
<evidence type="ECO:0000313" key="3">
    <source>
        <dbReference type="EMBL" id="KAJ8068577.1"/>
    </source>
</evidence>
<keyword evidence="1" id="KW-0175">Coiled coil</keyword>
<evidence type="ECO:0000313" key="4">
    <source>
        <dbReference type="Proteomes" id="UP001152300"/>
    </source>
</evidence>
<feature type="coiled-coil region" evidence="1">
    <location>
        <begin position="336"/>
        <end position="363"/>
    </location>
</feature>
<feature type="transmembrane region" description="Helical" evidence="2">
    <location>
        <begin position="58"/>
        <end position="80"/>
    </location>
</feature>
<dbReference type="InterPro" id="IPR021838">
    <property type="entry name" value="DUF3431"/>
</dbReference>
<accession>A0A9X0ATA9</accession>
<evidence type="ECO:0000256" key="2">
    <source>
        <dbReference type="SAM" id="Phobius"/>
    </source>
</evidence>